<dbReference type="AlphaFoldDB" id="A0A6J4TWM6"/>
<evidence type="ECO:0000259" key="7">
    <source>
        <dbReference type="Pfam" id="PF00535"/>
    </source>
</evidence>
<evidence type="ECO:0000256" key="6">
    <source>
        <dbReference type="SAM" id="Phobius"/>
    </source>
</evidence>
<organism evidence="8">
    <name type="scientific">uncultured Sphingomonadaceae bacterium</name>
    <dbReference type="NCBI Taxonomy" id="169976"/>
    <lineage>
        <taxon>Bacteria</taxon>
        <taxon>Pseudomonadati</taxon>
        <taxon>Pseudomonadota</taxon>
        <taxon>Alphaproteobacteria</taxon>
        <taxon>Sphingomonadales</taxon>
        <taxon>Sphingomonadaceae</taxon>
        <taxon>environmental samples</taxon>
    </lineage>
</organism>
<keyword evidence="5 6" id="KW-0472">Membrane</keyword>
<proteinExistence type="predicted"/>
<evidence type="ECO:0000313" key="8">
    <source>
        <dbReference type="EMBL" id="CAA9532790.1"/>
    </source>
</evidence>
<dbReference type="Pfam" id="PF00535">
    <property type="entry name" value="Glycos_transf_2"/>
    <property type="match status" value="1"/>
</dbReference>
<dbReference type="GO" id="GO:0005886">
    <property type="term" value="C:plasma membrane"/>
    <property type="evidence" value="ECO:0007669"/>
    <property type="project" value="UniProtKB-SubCell"/>
</dbReference>
<dbReference type="GO" id="GO:0016757">
    <property type="term" value="F:glycosyltransferase activity"/>
    <property type="evidence" value="ECO:0007669"/>
    <property type="project" value="UniProtKB-KW"/>
</dbReference>
<sequence>MTKRPTVSAIVPAYNAEETLEEALAALRLALRPGDELILFDDGSIDATGPIAARAGARVLRNRQAPLGPAHGRNKAAAAATGDLLFFVDADVVVAADALDLLIRAMVDGDAAAAFGSYDDQPRSRRLSSLYMNLRHHFVHQGGSRDASTFWAGIGLVRREIFEAVGGFDARLFATSSIEDVELGMRLVRADHRVLLVPEAQGTHLKVWTLRQVWRTDIFRRAAPWSRLIADGHVVGADLNTAPRERRNALLAMALVPATALPFFWPPLALAPAAVVAGYVIGNRGFFGFLARRLPPHTLPGAAAMHWCYHLYASATFALVTTSRRVSRHLRGFSAPRRR</sequence>
<dbReference type="PANTHER" id="PTHR43646:SF2">
    <property type="entry name" value="GLYCOSYLTRANSFERASE 2-LIKE DOMAIN-CONTAINING PROTEIN"/>
    <property type="match status" value="1"/>
</dbReference>
<dbReference type="PANTHER" id="PTHR43646">
    <property type="entry name" value="GLYCOSYLTRANSFERASE"/>
    <property type="match status" value="1"/>
</dbReference>
<comment type="subcellular location">
    <subcellularLocation>
        <location evidence="1">Cell membrane</location>
    </subcellularLocation>
</comment>
<evidence type="ECO:0000256" key="3">
    <source>
        <dbReference type="ARBA" id="ARBA00022676"/>
    </source>
</evidence>
<evidence type="ECO:0000256" key="1">
    <source>
        <dbReference type="ARBA" id="ARBA00004236"/>
    </source>
</evidence>
<accession>A0A6J4TWM6</accession>
<evidence type="ECO:0000256" key="4">
    <source>
        <dbReference type="ARBA" id="ARBA00022679"/>
    </source>
</evidence>
<keyword evidence="6" id="KW-1133">Transmembrane helix</keyword>
<dbReference type="InterPro" id="IPR001173">
    <property type="entry name" value="Glyco_trans_2-like"/>
</dbReference>
<keyword evidence="3" id="KW-0328">Glycosyltransferase</keyword>
<name>A0A6J4TWM6_9SPHN</name>
<dbReference type="SUPFAM" id="SSF53448">
    <property type="entry name" value="Nucleotide-diphospho-sugar transferases"/>
    <property type="match status" value="1"/>
</dbReference>
<protein>
    <recommendedName>
        <fullName evidence="7">Glycosyltransferase 2-like domain-containing protein</fullName>
    </recommendedName>
</protein>
<gene>
    <name evidence="8" type="ORF">AVDCRST_MAG91-3122</name>
</gene>
<feature type="transmembrane region" description="Helical" evidence="6">
    <location>
        <begin position="249"/>
        <end position="282"/>
    </location>
</feature>
<keyword evidence="6" id="KW-0812">Transmembrane</keyword>
<keyword evidence="4" id="KW-0808">Transferase</keyword>
<reference evidence="8" key="1">
    <citation type="submission" date="2020-02" db="EMBL/GenBank/DDBJ databases">
        <authorList>
            <person name="Meier V. D."/>
        </authorList>
    </citation>
    <scope>NUCLEOTIDE SEQUENCE</scope>
    <source>
        <strain evidence="8">AVDCRST_MAG91</strain>
    </source>
</reference>
<evidence type="ECO:0000256" key="2">
    <source>
        <dbReference type="ARBA" id="ARBA00022475"/>
    </source>
</evidence>
<feature type="domain" description="Glycosyltransferase 2-like" evidence="7">
    <location>
        <begin position="8"/>
        <end position="165"/>
    </location>
</feature>
<evidence type="ECO:0000256" key="5">
    <source>
        <dbReference type="ARBA" id="ARBA00023136"/>
    </source>
</evidence>
<keyword evidence="2" id="KW-1003">Cell membrane</keyword>
<dbReference type="EMBL" id="CADCVX010000543">
    <property type="protein sequence ID" value="CAA9532790.1"/>
    <property type="molecule type" value="Genomic_DNA"/>
</dbReference>
<dbReference type="InterPro" id="IPR029044">
    <property type="entry name" value="Nucleotide-diphossugar_trans"/>
</dbReference>
<dbReference type="Gene3D" id="3.90.550.10">
    <property type="entry name" value="Spore Coat Polysaccharide Biosynthesis Protein SpsA, Chain A"/>
    <property type="match status" value="1"/>
</dbReference>
<feature type="transmembrane region" description="Helical" evidence="6">
    <location>
        <begin position="302"/>
        <end position="321"/>
    </location>
</feature>